<organism evidence="2 3">
    <name type="scientific">Clostridium zeae</name>
    <dbReference type="NCBI Taxonomy" id="2759022"/>
    <lineage>
        <taxon>Bacteria</taxon>
        <taxon>Bacillati</taxon>
        <taxon>Bacillota</taxon>
        <taxon>Clostridia</taxon>
        <taxon>Eubacteriales</taxon>
        <taxon>Clostridiaceae</taxon>
        <taxon>Clostridium</taxon>
    </lineage>
</organism>
<reference evidence="2 3" key="1">
    <citation type="journal article" date="2021" name="Int. J. Syst. Evol. Microbiol.">
        <title>Clostridium zeae sp. nov., isolated from corn silage.</title>
        <authorList>
            <person name="Kobayashi H."/>
            <person name="Tanizawa Y."/>
            <person name="Yagura M."/>
            <person name="Sakamoto M."/>
            <person name="Ohkuma M."/>
            <person name="Tohno M."/>
        </authorList>
    </citation>
    <scope>NUCLEOTIDE SEQUENCE [LARGE SCALE GENOMIC DNA]</scope>
    <source>
        <strain evidence="2 3">CSC2</strain>
    </source>
</reference>
<sequence>MRYEKAQNILPNSIIEQIQKYIDGGYIYIPRKDENKKAWGENTDTKKQLSDRDNEILYKYSSGVPVKCLAEQYFLTESSIRRIIRNKRKYG</sequence>
<name>A0ABQ1E6W3_9CLOT</name>
<comment type="caution">
    <text evidence="2">The sequence shown here is derived from an EMBL/GenBank/DDBJ whole genome shotgun (WGS) entry which is preliminary data.</text>
</comment>
<proteinExistence type="predicted"/>
<dbReference type="Pfam" id="PF08765">
    <property type="entry name" value="Mor"/>
    <property type="match status" value="1"/>
</dbReference>
<protein>
    <recommendedName>
        <fullName evidence="1">Mor transcription activator domain-containing protein</fullName>
    </recommendedName>
</protein>
<dbReference type="RefSeq" id="WP_206868231.1">
    <property type="nucleotide sequence ID" value="NZ_BMBA01000001.1"/>
</dbReference>
<dbReference type="PANTHER" id="PTHR37812">
    <property type="entry name" value="MU-LIKE PROPHAGE FLUMU PROTEIN C"/>
    <property type="match status" value="1"/>
</dbReference>
<dbReference type="SUPFAM" id="SSF46689">
    <property type="entry name" value="Homeodomain-like"/>
    <property type="match status" value="1"/>
</dbReference>
<feature type="domain" description="Mor transcription activator" evidence="1">
    <location>
        <begin position="10"/>
        <end position="89"/>
    </location>
</feature>
<dbReference type="EMBL" id="BMBA01000001">
    <property type="protein sequence ID" value="GFZ30243.1"/>
    <property type="molecule type" value="Genomic_DNA"/>
</dbReference>
<dbReference type="Proteomes" id="UP000663802">
    <property type="component" value="Unassembled WGS sequence"/>
</dbReference>
<dbReference type="NCBIfam" id="NF040785">
    <property type="entry name" value="CD3324_fam"/>
    <property type="match status" value="1"/>
</dbReference>
<evidence type="ECO:0000259" key="1">
    <source>
        <dbReference type="Pfam" id="PF08765"/>
    </source>
</evidence>
<evidence type="ECO:0000313" key="3">
    <source>
        <dbReference type="Proteomes" id="UP000663802"/>
    </source>
</evidence>
<dbReference type="InterPro" id="IPR009057">
    <property type="entry name" value="Homeodomain-like_sf"/>
</dbReference>
<dbReference type="PANTHER" id="PTHR37812:SF1">
    <property type="entry name" value="MU-LIKE PROPHAGE FLUMU PROTEIN C"/>
    <property type="match status" value="1"/>
</dbReference>
<evidence type="ECO:0000313" key="2">
    <source>
        <dbReference type="EMBL" id="GFZ30243.1"/>
    </source>
</evidence>
<dbReference type="InterPro" id="IPR014875">
    <property type="entry name" value="Mor_transcription_activator"/>
</dbReference>
<dbReference type="InterPro" id="IPR052411">
    <property type="entry name" value="c-mor_Regulatory_Protein"/>
</dbReference>
<dbReference type="Gene3D" id="1.10.10.60">
    <property type="entry name" value="Homeodomain-like"/>
    <property type="match status" value="1"/>
</dbReference>
<dbReference type="InterPro" id="IPR049739">
    <property type="entry name" value="YraL-like"/>
</dbReference>
<gene>
    <name evidence="2" type="ORF">CSC2_07690</name>
</gene>
<keyword evidence="3" id="KW-1185">Reference proteome</keyword>
<accession>A0ABQ1E6W3</accession>